<evidence type="ECO:0000256" key="3">
    <source>
        <dbReference type="ARBA" id="ARBA00022679"/>
    </source>
</evidence>
<evidence type="ECO:0000256" key="8">
    <source>
        <dbReference type="ARBA" id="ARBA00049244"/>
    </source>
</evidence>
<dbReference type="Gene3D" id="1.10.8.60">
    <property type="match status" value="1"/>
</dbReference>
<dbReference type="InterPro" id="IPR027417">
    <property type="entry name" value="P-loop_NTPase"/>
</dbReference>
<dbReference type="RefSeq" id="WP_099797955.1">
    <property type="nucleotide sequence ID" value="NZ_CP018092.1"/>
</dbReference>
<evidence type="ECO:0000313" key="11">
    <source>
        <dbReference type="EMBL" id="ATS17678.1"/>
    </source>
</evidence>
<dbReference type="Gene3D" id="3.40.50.300">
    <property type="entry name" value="P-loop containing nucleotide triphosphate hydrolases"/>
    <property type="match status" value="1"/>
</dbReference>
<keyword evidence="5" id="KW-0235">DNA replication</keyword>
<dbReference type="InterPro" id="IPR005790">
    <property type="entry name" value="DNA_polIII_delta"/>
</dbReference>
<dbReference type="GO" id="GO:0003677">
    <property type="term" value="F:DNA binding"/>
    <property type="evidence" value="ECO:0007669"/>
    <property type="project" value="InterPro"/>
</dbReference>
<dbReference type="SUPFAM" id="SSF52540">
    <property type="entry name" value="P-loop containing nucleoside triphosphate hydrolases"/>
    <property type="match status" value="1"/>
</dbReference>
<keyword evidence="4" id="KW-0548">Nucleotidyltransferase</keyword>
<dbReference type="PANTHER" id="PTHR34388">
    <property type="entry name" value="DNA POLYMERASE III SUBUNIT DELTA"/>
    <property type="match status" value="1"/>
</dbReference>
<evidence type="ECO:0000259" key="10">
    <source>
        <dbReference type="Pfam" id="PF21694"/>
    </source>
</evidence>
<evidence type="ECO:0000259" key="9">
    <source>
        <dbReference type="Pfam" id="PF06144"/>
    </source>
</evidence>
<dbReference type="GO" id="GO:0009360">
    <property type="term" value="C:DNA polymerase III complex"/>
    <property type="evidence" value="ECO:0007669"/>
    <property type="project" value="InterPro"/>
</dbReference>
<accession>A0A2D2PZJ5</accession>
<dbReference type="EMBL" id="CP018092">
    <property type="protein sequence ID" value="ATS17678.1"/>
    <property type="molecule type" value="Genomic_DNA"/>
</dbReference>
<evidence type="ECO:0000256" key="4">
    <source>
        <dbReference type="ARBA" id="ARBA00022695"/>
    </source>
</evidence>
<dbReference type="InterPro" id="IPR048466">
    <property type="entry name" value="DNA_pol3_delta-like_C"/>
</dbReference>
<dbReference type="EC" id="2.7.7.7" evidence="1"/>
<dbReference type="OrthoDB" id="581300at2"/>
<comment type="similarity">
    <text evidence="7">Belongs to the DNA polymerase HolA subunit family.</text>
</comment>
<dbReference type="Pfam" id="PF21694">
    <property type="entry name" value="DNA_pol3_delta_C"/>
    <property type="match status" value="1"/>
</dbReference>
<name>A0A2D2PZJ5_PARLV</name>
<dbReference type="Gene3D" id="1.20.272.10">
    <property type="match status" value="1"/>
</dbReference>
<dbReference type="GO" id="GO:0006261">
    <property type="term" value="P:DNA-templated DNA replication"/>
    <property type="evidence" value="ECO:0007669"/>
    <property type="project" value="TreeGrafter"/>
</dbReference>
<sequence length="325" mass="36309">MPVYFYWGEDSFRLEQAVKALQQQVVDPLWESFNFEKYAGEDPSQIQSALAQVMTPPFGGGDRLVWLANTTLGQRCSAELLADLERTLPQIPSTCHLLLTSPQKPDSRSKAVKLLQQHSKFQEFSPIPAWKTSEIEAQIRNSAEHYHLSLSEEAIHLLAEAVGNDSRQLHNELEKLSLFAGDRPPTPTDIATLVHATQQSTLALASSLLQSHTGAALSQLDALLQQNEPPLRLIASLSKQFRTWLWIKLLSNERDVQTIAKLAEIGNPKRVYFLQKEVRAIPLAALEESLSILLVTEYQLKLGSEAHGTLRQAMVQLSLACSRRS</sequence>
<dbReference type="Pfam" id="PF06144">
    <property type="entry name" value="DNA_pol3_delta"/>
    <property type="match status" value="1"/>
</dbReference>
<dbReference type="Proteomes" id="UP000231057">
    <property type="component" value="Chromosome"/>
</dbReference>
<proteinExistence type="inferred from homology"/>
<reference evidence="12" key="2">
    <citation type="journal article" date="2022" name="Front. Microbiol.">
        <title>Comparative Genomic Analysis Revealed Distinct Molecular Components and Organization of CO2-Concentrating Mechanism in Thermophilic Cyanobacteria.</title>
        <authorList>
            <person name="Tang J."/>
            <person name="Zhou H."/>
            <person name="Yao D."/>
            <person name="Riaz S."/>
            <person name="You D."/>
            <person name="Klepacz-Smolka A."/>
            <person name="Daroch M."/>
        </authorList>
    </citation>
    <scope>NUCLEOTIDE SEQUENCE [LARGE SCALE GENOMIC DNA]</scope>
    <source>
        <strain evidence="12">PCC 6715</strain>
    </source>
</reference>
<evidence type="ECO:0000256" key="2">
    <source>
        <dbReference type="ARBA" id="ARBA00017703"/>
    </source>
</evidence>
<dbReference type="NCBIfam" id="TIGR01128">
    <property type="entry name" value="holA"/>
    <property type="match status" value="1"/>
</dbReference>
<dbReference type="GO" id="GO:0003887">
    <property type="term" value="F:DNA-directed DNA polymerase activity"/>
    <property type="evidence" value="ECO:0007669"/>
    <property type="project" value="UniProtKB-KW"/>
</dbReference>
<keyword evidence="12" id="KW-1185">Reference proteome</keyword>
<evidence type="ECO:0000256" key="1">
    <source>
        <dbReference type="ARBA" id="ARBA00012417"/>
    </source>
</evidence>
<organism evidence="11 12">
    <name type="scientific">Parathermosynechococcus lividus PCC 6715</name>
    <dbReference type="NCBI Taxonomy" id="1917166"/>
    <lineage>
        <taxon>Bacteria</taxon>
        <taxon>Bacillati</taxon>
        <taxon>Cyanobacteriota</taxon>
        <taxon>Cyanophyceae</taxon>
        <taxon>Acaryochloridales</taxon>
        <taxon>Thermosynechococcaceae</taxon>
        <taxon>Parathermosynechococcus</taxon>
    </lineage>
</organism>
<evidence type="ECO:0000313" key="12">
    <source>
        <dbReference type="Proteomes" id="UP000231057"/>
    </source>
</evidence>
<reference evidence="11 12" key="1">
    <citation type="submission" date="2016-11" db="EMBL/GenBank/DDBJ databases">
        <title>Complete genome sequence of thermophilic cyanobacteria strain Synechococcus sp. PCC6715.</title>
        <authorList>
            <person name="Tang J."/>
            <person name="Daroch M."/>
            <person name="Liang Y."/>
            <person name="Jiang D."/>
            <person name="Shah M."/>
        </authorList>
    </citation>
    <scope>NUCLEOTIDE SEQUENCE [LARGE SCALE GENOMIC DNA]</scope>
    <source>
        <strain evidence="11 12">PCC 6715</strain>
    </source>
</reference>
<keyword evidence="6" id="KW-0239">DNA-directed DNA polymerase</keyword>
<dbReference type="KEGG" id="slw:BRW62_01755"/>
<keyword evidence="3" id="KW-0808">Transferase</keyword>
<dbReference type="InterPro" id="IPR010372">
    <property type="entry name" value="DNA_pol3_delta_N"/>
</dbReference>
<feature type="domain" description="DNA polymerase III delta subunit-like C-terminal" evidence="10">
    <location>
        <begin position="199"/>
        <end position="306"/>
    </location>
</feature>
<dbReference type="AlphaFoldDB" id="A0A2D2PZJ5"/>
<dbReference type="PANTHER" id="PTHR34388:SF1">
    <property type="entry name" value="DNA POLYMERASE III SUBUNIT DELTA"/>
    <property type="match status" value="1"/>
</dbReference>
<dbReference type="SUPFAM" id="SSF48019">
    <property type="entry name" value="post-AAA+ oligomerization domain-like"/>
    <property type="match status" value="1"/>
</dbReference>
<evidence type="ECO:0000256" key="5">
    <source>
        <dbReference type="ARBA" id="ARBA00022705"/>
    </source>
</evidence>
<dbReference type="InterPro" id="IPR008921">
    <property type="entry name" value="DNA_pol3_clamp-load_cplx_C"/>
</dbReference>
<comment type="catalytic activity">
    <reaction evidence="8">
        <text>DNA(n) + a 2'-deoxyribonucleoside 5'-triphosphate = DNA(n+1) + diphosphate</text>
        <dbReference type="Rhea" id="RHEA:22508"/>
        <dbReference type="Rhea" id="RHEA-COMP:17339"/>
        <dbReference type="Rhea" id="RHEA-COMP:17340"/>
        <dbReference type="ChEBI" id="CHEBI:33019"/>
        <dbReference type="ChEBI" id="CHEBI:61560"/>
        <dbReference type="ChEBI" id="CHEBI:173112"/>
        <dbReference type="EC" id="2.7.7.7"/>
    </reaction>
</comment>
<evidence type="ECO:0000256" key="7">
    <source>
        <dbReference type="ARBA" id="ARBA00034754"/>
    </source>
</evidence>
<feature type="domain" description="DNA polymerase III delta N-terminal" evidence="9">
    <location>
        <begin position="4"/>
        <end position="121"/>
    </location>
</feature>
<gene>
    <name evidence="11" type="ORF">BRW62_01755</name>
</gene>
<protein>
    <recommendedName>
        <fullName evidence="2">DNA polymerase III subunit delta</fullName>
        <ecNumber evidence="1">2.7.7.7</ecNumber>
    </recommendedName>
</protein>
<evidence type="ECO:0000256" key="6">
    <source>
        <dbReference type="ARBA" id="ARBA00022932"/>
    </source>
</evidence>